<reference evidence="1 2" key="1">
    <citation type="submission" date="2019-09" db="EMBL/GenBank/DDBJ databases">
        <title>Draft genome sequences of 48 bacterial type strains from the CCUG.</title>
        <authorList>
            <person name="Tunovic T."/>
            <person name="Pineiro-Iglesias B."/>
            <person name="Unosson C."/>
            <person name="Inganas E."/>
            <person name="Ohlen M."/>
            <person name="Cardew S."/>
            <person name="Jensie-Markopoulos S."/>
            <person name="Salva-Serra F."/>
            <person name="Jaen-Luchoro D."/>
            <person name="Karlsson R."/>
            <person name="Svensson-Stadler L."/>
            <person name="Chun J."/>
            <person name="Moore E."/>
        </authorList>
    </citation>
    <scope>NUCLEOTIDE SEQUENCE [LARGE SCALE GENOMIC DNA]</scope>
    <source>
        <strain evidence="1 2">CCUG 48643</strain>
    </source>
</reference>
<protein>
    <submittedName>
        <fullName evidence="1">Uncharacterized protein</fullName>
    </submittedName>
</protein>
<dbReference type="Proteomes" id="UP000423756">
    <property type="component" value="Unassembled WGS sequence"/>
</dbReference>
<dbReference type="EMBL" id="VZPX01000004">
    <property type="protein sequence ID" value="KAB0482385.1"/>
    <property type="molecule type" value="Genomic_DNA"/>
</dbReference>
<gene>
    <name evidence="1" type="ORF">F7Q91_02980</name>
</gene>
<dbReference type="GeneID" id="77344808"/>
<evidence type="ECO:0000313" key="2">
    <source>
        <dbReference type="Proteomes" id="UP000423756"/>
    </source>
</evidence>
<name>A0A7V7THZ0_9VIBR</name>
<sequence length="969" mass="109394">MDYNYTITLDKNRVIQTLVDQGNFLNGAITGDLLVTDTPIENKTVDNLKLIPQRHAAKYYSLHFLKEQSWIEANPNGFENTLISTVKFDGDLHDVQKLAVAPERYSLDSNSFQDFINNNDGISLIVDYSKKVAESESWKQSSLLKNPLIPKYELSASQLENVDYLLVAIAKTNGSTNTIAEVIRQKGIESLFTLKQSVELKLAYQYSQGRVIEIPQRIHEGAKFKNNEALTRLTDSYMAYKAAMKREGLNAKFSDFYETNKDSINTQLETAVELQINLDMEAAGGVGFDDSEYIEEMAVKLYKQLNPQNELMGLEYHLGLIEDAYKYEYIPDRDALDLQLELLMDRQGEEHNFDKWLLNRISALELKPYLENAGEKTLYDEKGGLESELFYASASNLPISELAASLVTASNRDIEKITEYVTSDTVSTSKYASETYSQIINDFTNLSIELAEEQGVDIEESNQIVFRNLNGYLRSGTPMQLGQGKAQLEERLISLAELVSSSPITPPDNDGTQRLSLRDVKAIILPEADSELEKVDQMLAVEKLNERGFKGQTLIYDRNEVDGKAQAVHNFVSNNAEVTQQVPKSQRESVGERSIENEHLTIEQATRILDEIVASNPYLNITAHNTPRTLQHLNEKLAQKVDRLAGVAFDNSMHIVLSHELNQNERTLREVVAHESVHLGLRKMMNIAEYAELMEKVWKTIPESEKAELQGVYSHLNPNKTTDKRALAEEWLAIRGEEIYESIDPVVTESIKEKIKTFQSSIMDRFLIKGKDNQFDRVVKNAIRKAGQYNSIINGKVENGVIIRTAGEFTHQSRSSDYFRNFKENQSSGLSHSSEVLLAAKKDFIHKYGVGSEERYLDIKFDSVEDFSLVGSQLIIPKQASVEDCLAAVRTITESITEQKVEHESTNVSTPAEVKKELGKIDTSIKPATSEVEQKILDALGQKAKKSSNEQTREVSINNVEYDIDFGMR</sequence>
<accession>A0A7V7THZ0</accession>
<organism evidence="1 2">
    <name type="scientific">Vibrio chagasii</name>
    <dbReference type="NCBI Taxonomy" id="170679"/>
    <lineage>
        <taxon>Bacteria</taxon>
        <taxon>Pseudomonadati</taxon>
        <taxon>Pseudomonadota</taxon>
        <taxon>Gammaproteobacteria</taxon>
        <taxon>Vibrionales</taxon>
        <taxon>Vibrionaceae</taxon>
        <taxon>Vibrio</taxon>
    </lineage>
</organism>
<dbReference type="AlphaFoldDB" id="A0A7V7THZ0"/>
<evidence type="ECO:0000313" key="1">
    <source>
        <dbReference type="EMBL" id="KAB0482385.1"/>
    </source>
</evidence>
<proteinExistence type="predicted"/>
<comment type="caution">
    <text evidence="1">The sequence shown here is derived from an EMBL/GenBank/DDBJ whole genome shotgun (WGS) entry which is preliminary data.</text>
</comment>
<dbReference type="RefSeq" id="WP_137406638.1">
    <property type="nucleotide sequence ID" value="NZ_AP025467.1"/>
</dbReference>